<evidence type="ECO:0000313" key="8">
    <source>
        <dbReference type="Proteomes" id="UP000184330"/>
    </source>
</evidence>
<gene>
    <name evidence="7" type="ORF">PAC_09863</name>
</gene>
<dbReference type="PANTHER" id="PTHR31845">
    <property type="entry name" value="FINGER DOMAIN PROTEIN, PUTATIVE-RELATED"/>
    <property type="match status" value="1"/>
</dbReference>
<evidence type="ECO:0000313" key="7">
    <source>
        <dbReference type="EMBL" id="CZR59968.1"/>
    </source>
</evidence>
<dbReference type="InterPro" id="IPR036864">
    <property type="entry name" value="Zn2-C6_fun-type_DNA-bd_sf"/>
</dbReference>
<dbReference type="Gene3D" id="4.10.240.10">
    <property type="entry name" value="Zn(2)-C6 fungal-type DNA-binding domain"/>
    <property type="match status" value="1"/>
</dbReference>
<dbReference type="STRING" id="576137.A0A1L7X4M0"/>
<evidence type="ECO:0000256" key="4">
    <source>
        <dbReference type="ARBA" id="ARBA00023163"/>
    </source>
</evidence>
<evidence type="ECO:0008006" key="9">
    <source>
        <dbReference type="Google" id="ProtNLM"/>
    </source>
</evidence>
<organism evidence="7 8">
    <name type="scientific">Phialocephala subalpina</name>
    <dbReference type="NCBI Taxonomy" id="576137"/>
    <lineage>
        <taxon>Eukaryota</taxon>
        <taxon>Fungi</taxon>
        <taxon>Dikarya</taxon>
        <taxon>Ascomycota</taxon>
        <taxon>Pezizomycotina</taxon>
        <taxon>Leotiomycetes</taxon>
        <taxon>Helotiales</taxon>
        <taxon>Mollisiaceae</taxon>
        <taxon>Phialocephala</taxon>
        <taxon>Phialocephala fortinii species complex</taxon>
    </lineage>
</organism>
<dbReference type="GO" id="GO:0000976">
    <property type="term" value="F:transcription cis-regulatory region binding"/>
    <property type="evidence" value="ECO:0007669"/>
    <property type="project" value="TreeGrafter"/>
</dbReference>
<feature type="region of interest" description="Disordered" evidence="6">
    <location>
        <begin position="48"/>
        <end position="69"/>
    </location>
</feature>
<accession>A0A1L7X4M0</accession>
<name>A0A1L7X4M0_9HELO</name>
<proteinExistence type="predicted"/>
<dbReference type="OrthoDB" id="1600564at2759"/>
<dbReference type="PANTHER" id="PTHR31845:SF32">
    <property type="entry name" value="MISCELLANEOUS ZN(II)2CYS6 TRANSCRIPTION FACTOR (EUROFUNG)-RELATED"/>
    <property type="match status" value="1"/>
</dbReference>
<evidence type="ECO:0000256" key="3">
    <source>
        <dbReference type="ARBA" id="ARBA00023125"/>
    </source>
</evidence>
<dbReference type="Proteomes" id="UP000184330">
    <property type="component" value="Unassembled WGS sequence"/>
</dbReference>
<dbReference type="GO" id="GO:0000981">
    <property type="term" value="F:DNA-binding transcription factor activity, RNA polymerase II-specific"/>
    <property type="evidence" value="ECO:0007669"/>
    <property type="project" value="InterPro"/>
</dbReference>
<feature type="compositionally biased region" description="Polar residues" evidence="6">
    <location>
        <begin position="97"/>
        <end position="118"/>
    </location>
</feature>
<evidence type="ECO:0000256" key="1">
    <source>
        <dbReference type="ARBA" id="ARBA00004123"/>
    </source>
</evidence>
<keyword evidence="2" id="KW-0805">Transcription regulation</keyword>
<dbReference type="GO" id="GO:0008270">
    <property type="term" value="F:zinc ion binding"/>
    <property type="evidence" value="ECO:0007669"/>
    <property type="project" value="InterPro"/>
</dbReference>
<evidence type="ECO:0000256" key="5">
    <source>
        <dbReference type="ARBA" id="ARBA00023242"/>
    </source>
</evidence>
<sequence length="625" mass="69986">MNANGPGTLAAESPHQARLRACATCSRAKAKCVSGGDIAGKCQRLNKPCEAPPSRARAAPKKRAPLQTSRVSKNQVAVLEEKLDGLVYLLKATKESGTSAMVTPPQSRHAPTTSTPSQGAEEVPTDPEAEVWDERLHNGGSIQQRFALPPVDPLPMQPFLTMAKEYPLPDFDLGSEDPDVLLNIFRHEMKASFPFITTPDHVSAQELRRTRPAFFTTIMAVTTRVTSQQKVISAVVMKQLAERIVTDGERNLDLLLATLTYSAWCYYYFLNHTQFTVLLSLTTTLVADMRLNRPAPKYGSEARIAALQISRGYPPLPSLEKTPETHRALLGYWYLNSIISGFFHKLETIPWTDHLESSCQTLATSLDADDKSAATLIRLQLVSERINQSPWHGKVFSSSPGPPALYIHSLKQQLHDLKTTLNAELEGNFDAFLVVCIPLAYWHAEISLYKIGLSKSPLLCDFLGHDFDRLECLHSCLQAVKSFFDTWLSIPTSMCHCLSVPMITHFTWSLGVLQLLATFNHPDWNLEWAREKISFTDILDKHAKKFAEAKTVLGLDPHTAIGEDIFSHSARRMAWMKSYFETDGAHARLNPLPPCLMPVDAPEFPQGIDMDFMDDEWMRDMLELW</sequence>
<evidence type="ECO:0000256" key="2">
    <source>
        <dbReference type="ARBA" id="ARBA00023015"/>
    </source>
</evidence>
<protein>
    <recommendedName>
        <fullName evidence="9">Zn(2)-C6 fungal-type domain-containing protein</fullName>
    </recommendedName>
</protein>
<keyword evidence="3" id="KW-0238">DNA-binding</keyword>
<keyword evidence="8" id="KW-1185">Reference proteome</keyword>
<dbReference type="EMBL" id="FJOG01000015">
    <property type="protein sequence ID" value="CZR59968.1"/>
    <property type="molecule type" value="Genomic_DNA"/>
</dbReference>
<feature type="region of interest" description="Disordered" evidence="6">
    <location>
        <begin position="97"/>
        <end position="127"/>
    </location>
</feature>
<evidence type="ECO:0000256" key="6">
    <source>
        <dbReference type="SAM" id="MobiDB-lite"/>
    </source>
</evidence>
<keyword evidence="4" id="KW-0804">Transcription</keyword>
<dbReference type="AlphaFoldDB" id="A0A1L7X4M0"/>
<dbReference type="GO" id="GO:0005634">
    <property type="term" value="C:nucleus"/>
    <property type="evidence" value="ECO:0007669"/>
    <property type="project" value="UniProtKB-SubCell"/>
</dbReference>
<comment type="subcellular location">
    <subcellularLocation>
        <location evidence="1">Nucleus</location>
    </subcellularLocation>
</comment>
<dbReference type="InterPro" id="IPR051089">
    <property type="entry name" value="prtT"/>
</dbReference>
<reference evidence="7 8" key="1">
    <citation type="submission" date="2016-03" db="EMBL/GenBank/DDBJ databases">
        <authorList>
            <person name="Ploux O."/>
        </authorList>
    </citation>
    <scope>NUCLEOTIDE SEQUENCE [LARGE SCALE GENOMIC DNA]</scope>
    <source>
        <strain evidence="7 8">UAMH 11012</strain>
    </source>
</reference>
<keyword evidence="5" id="KW-0539">Nucleus</keyword>